<dbReference type="Pfam" id="PF00392">
    <property type="entry name" value="GntR"/>
    <property type="match status" value="1"/>
</dbReference>
<sequence>MSETVGVAAYQRVVNTIKAAIRGGSLAVGDRLPGNRALADEHGVALGTLQKALKVLQDEGWLVTTPTVGTFVKAIPDQDERGGDLAAILRQLDVLQAKVDDVSSRLRRLEDAAERS</sequence>
<dbReference type="Proteomes" id="UP001500711">
    <property type="component" value="Unassembled WGS sequence"/>
</dbReference>
<evidence type="ECO:0000256" key="2">
    <source>
        <dbReference type="ARBA" id="ARBA00023015"/>
    </source>
</evidence>
<dbReference type="Gene3D" id="1.10.10.10">
    <property type="entry name" value="Winged helix-like DNA-binding domain superfamily/Winged helix DNA-binding domain"/>
    <property type="match status" value="1"/>
</dbReference>
<evidence type="ECO:0000256" key="5">
    <source>
        <dbReference type="SAM" id="Coils"/>
    </source>
</evidence>
<feature type="domain" description="HTH gntR-type" evidence="6">
    <location>
        <begin position="7"/>
        <end position="75"/>
    </location>
</feature>
<keyword evidence="1" id="KW-0663">Pyridoxal phosphate</keyword>
<dbReference type="PANTHER" id="PTHR46577:SF1">
    <property type="entry name" value="HTH-TYPE TRANSCRIPTIONAL REGULATORY PROTEIN GABR"/>
    <property type="match status" value="1"/>
</dbReference>
<organism evidence="7 8">
    <name type="scientific">Lentzea roselyniae</name>
    <dbReference type="NCBI Taxonomy" id="531940"/>
    <lineage>
        <taxon>Bacteria</taxon>
        <taxon>Bacillati</taxon>
        <taxon>Actinomycetota</taxon>
        <taxon>Actinomycetes</taxon>
        <taxon>Pseudonocardiales</taxon>
        <taxon>Pseudonocardiaceae</taxon>
        <taxon>Lentzea</taxon>
    </lineage>
</organism>
<name>A0ABP7BGG8_9PSEU</name>
<evidence type="ECO:0000259" key="6">
    <source>
        <dbReference type="PROSITE" id="PS50949"/>
    </source>
</evidence>
<dbReference type="RefSeq" id="WP_346132293.1">
    <property type="nucleotide sequence ID" value="NZ_BAABBE010000014.1"/>
</dbReference>
<dbReference type="SMART" id="SM00345">
    <property type="entry name" value="HTH_GNTR"/>
    <property type="match status" value="1"/>
</dbReference>
<dbReference type="InterPro" id="IPR000524">
    <property type="entry name" value="Tscrpt_reg_HTH_GntR"/>
</dbReference>
<dbReference type="InterPro" id="IPR036390">
    <property type="entry name" value="WH_DNA-bd_sf"/>
</dbReference>
<dbReference type="PROSITE" id="PS50949">
    <property type="entry name" value="HTH_GNTR"/>
    <property type="match status" value="1"/>
</dbReference>
<dbReference type="InterPro" id="IPR036388">
    <property type="entry name" value="WH-like_DNA-bd_sf"/>
</dbReference>
<keyword evidence="8" id="KW-1185">Reference proteome</keyword>
<accession>A0ABP7BGG8</accession>
<dbReference type="InterPro" id="IPR051446">
    <property type="entry name" value="HTH_trans_reg/aminotransferase"/>
</dbReference>
<gene>
    <name evidence="7" type="ORF">GCM10022267_50020</name>
</gene>
<proteinExistence type="predicted"/>
<evidence type="ECO:0000313" key="8">
    <source>
        <dbReference type="Proteomes" id="UP001500711"/>
    </source>
</evidence>
<evidence type="ECO:0000256" key="1">
    <source>
        <dbReference type="ARBA" id="ARBA00022898"/>
    </source>
</evidence>
<keyword evidence="4" id="KW-0804">Transcription</keyword>
<evidence type="ECO:0000313" key="7">
    <source>
        <dbReference type="EMBL" id="GAA3657884.1"/>
    </source>
</evidence>
<reference evidence="8" key="1">
    <citation type="journal article" date="2019" name="Int. J. Syst. Evol. Microbiol.">
        <title>The Global Catalogue of Microorganisms (GCM) 10K type strain sequencing project: providing services to taxonomists for standard genome sequencing and annotation.</title>
        <authorList>
            <consortium name="The Broad Institute Genomics Platform"/>
            <consortium name="The Broad Institute Genome Sequencing Center for Infectious Disease"/>
            <person name="Wu L."/>
            <person name="Ma J."/>
        </authorList>
    </citation>
    <scope>NUCLEOTIDE SEQUENCE [LARGE SCALE GENOMIC DNA]</scope>
    <source>
        <strain evidence="8">JCM 17494</strain>
    </source>
</reference>
<comment type="caution">
    <text evidence="7">The sequence shown here is derived from an EMBL/GenBank/DDBJ whole genome shotgun (WGS) entry which is preliminary data.</text>
</comment>
<keyword evidence="2" id="KW-0805">Transcription regulation</keyword>
<keyword evidence="5" id="KW-0175">Coiled coil</keyword>
<evidence type="ECO:0000256" key="4">
    <source>
        <dbReference type="ARBA" id="ARBA00023163"/>
    </source>
</evidence>
<protein>
    <recommendedName>
        <fullName evidence="6">HTH gntR-type domain-containing protein</fullName>
    </recommendedName>
</protein>
<dbReference type="SUPFAM" id="SSF46785">
    <property type="entry name" value="Winged helix' DNA-binding domain"/>
    <property type="match status" value="1"/>
</dbReference>
<evidence type="ECO:0000256" key="3">
    <source>
        <dbReference type="ARBA" id="ARBA00023125"/>
    </source>
</evidence>
<dbReference type="CDD" id="cd07377">
    <property type="entry name" value="WHTH_GntR"/>
    <property type="match status" value="1"/>
</dbReference>
<dbReference type="EMBL" id="BAABBE010000014">
    <property type="protein sequence ID" value="GAA3657884.1"/>
    <property type="molecule type" value="Genomic_DNA"/>
</dbReference>
<feature type="coiled-coil region" evidence="5">
    <location>
        <begin position="85"/>
        <end position="112"/>
    </location>
</feature>
<dbReference type="PANTHER" id="PTHR46577">
    <property type="entry name" value="HTH-TYPE TRANSCRIPTIONAL REGULATORY PROTEIN GABR"/>
    <property type="match status" value="1"/>
</dbReference>
<keyword evidence="3" id="KW-0238">DNA-binding</keyword>